<sequence length="199" mass="22415">MLVIFSTVVVDDPYDSSARIPGRIVIEAYTNTTPENQKLINAKVEAVHMIPNGIGNDIYSTVDAFPNAKEIHTGQFRNQRAVIVAGKWKAIGNQAKGIPLNAEQSEWLQGTYDELDEQELKAHYMYMKKIQEVLHATNDNSGPTFDTEPLEKVHLDDDYAVFATKRQHPEQPKSINDTYVMEKVDSNVTPNSSYMSNNK</sequence>
<reference evidence="1" key="1">
    <citation type="journal article" date="2019" name="Sci. Rep.">
        <title>Draft genome of Tanacetum cinerariifolium, the natural source of mosquito coil.</title>
        <authorList>
            <person name="Yamashiro T."/>
            <person name="Shiraishi A."/>
            <person name="Satake H."/>
            <person name="Nakayama K."/>
        </authorList>
    </citation>
    <scope>NUCLEOTIDE SEQUENCE</scope>
</reference>
<evidence type="ECO:0000313" key="1">
    <source>
        <dbReference type="EMBL" id="GEU78836.1"/>
    </source>
</evidence>
<comment type="caution">
    <text evidence="1">The sequence shown here is derived from an EMBL/GenBank/DDBJ whole genome shotgun (WGS) entry which is preliminary data.</text>
</comment>
<dbReference type="EMBL" id="BKCJ010007753">
    <property type="protein sequence ID" value="GEU78836.1"/>
    <property type="molecule type" value="Genomic_DNA"/>
</dbReference>
<dbReference type="AlphaFoldDB" id="A0A6L2MXX2"/>
<organism evidence="1">
    <name type="scientific">Tanacetum cinerariifolium</name>
    <name type="common">Dalmatian daisy</name>
    <name type="synonym">Chrysanthemum cinerariifolium</name>
    <dbReference type="NCBI Taxonomy" id="118510"/>
    <lineage>
        <taxon>Eukaryota</taxon>
        <taxon>Viridiplantae</taxon>
        <taxon>Streptophyta</taxon>
        <taxon>Embryophyta</taxon>
        <taxon>Tracheophyta</taxon>
        <taxon>Spermatophyta</taxon>
        <taxon>Magnoliopsida</taxon>
        <taxon>eudicotyledons</taxon>
        <taxon>Gunneridae</taxon>
        <taxon>Pentapetalae</taxon>
        <taxon>asterids</taxon>
        <taxon>campanulids</taxon>
        <taxon>Asterales</taxon>
        <taxon>Asteraceae</taxon>
        <taxon>Asteroideae</taxon>
        <taxon>Anthemideae</taxon>
        <taxon>Anthemidinae</taxon>
        <taxon>Tanacetum</taxon>
    </lineage>
</organism>
<gene>
    <name evidence="1" type="ORF">Tci_050814</name>
</gene>
<protein>
    <submittedName>
        <fullName evidence="1">Uncharacterized protein</fullName>
    </submittedName>
</protein>
<name>A0A6L2MXX2_TANCI</name>
<accession>A0A6L2MXX2</accession>
<proteinExistence type="predicted"/>